<keyword evidence="1" id="KW-0238">DNA-binding</keyword>
<dbReference type="GO" id="GO:0003677">
    <property type="term" value="F:DNA binding"/>
    <property type="evidence" value="ECO:0007669"/>
    <property type="project" value="UniProtKB-KW"/>
</dbReference>
<dbReference type="CDD" id="cd00093">
    <property type="entry name" value="HTH_XRE"/>
    <property type="match status" value="1"/>
</dbReference>
<reference evidence="3 4" key="1">
    <citation type="journal article" date="2020" name="Int. J. Syst. Evol. Microbiol.">
        <title>Description of Erysipelothrix piscisicarius sp. nov., an emergent fish pathogen, and assessment of virulence using a tiger barb (Puntigrus tetrazona) infection model.</title>
        <authorList>
            <person name="Pomaranski E.K."/>
            <person name="Griffin M.J."/>
            <person name="Camus A.C."/>
            <person name="Armwood A.R."/>
            <person name="Shelley J."/>
            <person name="Waldbieser G.C."/>
            <person name="LaFrentz B.R."/>
            <person name="Garcia J.C."/>
            <person name="Yanong R."/>
            <person name="Soto E."/>
        </authorList>
    </citation>
    <scope>NUCLEOTIDE SEQUENCE [LARGE SCALE GENOMIC DNA]</scope>
    <source>
        <strain evidence="3 4">15TAL0474</strain>
    </source>
</reference>
<name>A0A3S5HJX5_9FIRM</name>
<dbReference type="EMBL" id="CP034234">
    <property type="protein sequence ID" value="AZK43496.1"/>
    <property type="molecule type" value="Genomic_DNA"/>
</dbReference>
<dbReference type="RefSeq" id="WP_125163720.1">
    <property type="nucleotide sequence ID" value="NZ_CP034234.1"/>
</dbReference>
<dbReference type="PROSITE" id="PS50943">
    <property type="entry name" value="HTH_CROC1"/>
    <property type="match status" value="1"/>
</dbReference>
<dbReference type="PANTHER" id="PTHR46558:SF4">
    <property type="entry name" value="DNA-BIDING PHAGE PROTEIN"/>
    <property type="match status" value="1"/>
</dbReference>
<dbReference type="AlphaFoldDB" id="A0A3S5HJX5"/>
<dbReference type="SUPFAM" id="SSF47413">
    <property type="entry name" value="lambda repressor-like DNA-binding domains"/>
    <property type="match status" value="1"/>
</dbReference>
<protein>
    <submittedName>
        <fullName evidence="3">XRE family transcriptional regulator</fullName>
    </submittedName>
</protein>
<dbReference type="InterPro" id="IPR010982">
    <property type="entry name" value="Lambda_DNA-bd_dom_sf"/>
</dbReference>
<dbReference type="Pfam" id="PF01381">
    <property type="entry name" value="HTH_3"/>
    <property type="match status" value="1"/>
</dbReference>
<accession>A0A3S5HJX5</accession>
<organism evidence="3 4">
    <name type="scientific">Erysipelothrix piscisicarius</name>
    <dbReference type="NCBI Taxonomy" id="2485784"/>
    <lineage>
        <taxon>Bacteria</taxon>
        <taxon>Bacillati</taxon>
        <taxon>Bacillota</taxon>
        <taxon>Erysipelotrichia</taxon>
        <taxon>Erysipelotrichales</taxon>
        <taxon>Erysipelotrichaceae</taxon>
        <taxon>Erysipelothrix</taxon>
    </lineage>
</organism>
<proteinExistence type="predicted"/>
<evidence type="ECO:0000259" key="2">
    <source>
        <dbReference type="PROSITE" id="PS50943"/>
    </source>
</evidence>
<dbReference type="PANTHER" id="PTHR46558">
    <property type="entry name" value="TRACRIPTIONAL REGULATORY PROTEIN-RELATED-RELATED"/>
    <property type="match status" value="1"/>
</dbReference>
<gene>
    <name evidence="3" type="ORF">EEI45_00530</name>
</gene>
<evidence type="ECO:0000256" key="1">
    <source>
        <dbReference type="ARBA" id="ARBA00023125"/>
    </source>
</evidence>
<evidence type="ECO:0000313" key="4">
    <source>
        <dbReference type="Proteomes" id="UP000278804"/>
    </source>
</evidence>
<evidence type="ECO:0000313" key="3">
    <source>
        <dbReference type="EMBL" id="AZK43496.1"/>
    </source>
</evidence>
<dbReference type="KEGG" id="eri:EEI45_00530"/>
<dbReference type="SMART" id="SM00530">
    <property type="entry name" value="HTH_XRE"/>
    <property type="match status" value="1"/>
</dbReference>
<dbReference type="Gene3D" id="1.10.260.40">
    <property type="entry name" value="lambda repressor-like DNA-binding domains"/>
    <property type="match status" value="1"/>
</dbReference>
<dbReference type="Proteomes" id="UP000278804">
    <property type="component" value="Chromosome"/>
</dbReference>
<dbReference type="InterPro" id="IPR001387">
    <property type="entry name" value="Cro/C1-type_HTH"/>
</dbReference>
<feature type="domain" description="HTH cro/C1-type" evidence="2">
    <location>
        <begin position="6"/>
        <end position="60"/>
    </location>
</feature>
<sequence length="131" mass="15326">MLDSNLKKIRLKRKLTQRELAKRVNYSQQAVAKWEVGVSNPDTSNLVKICEELNISVECLLCQKPKHMQDFDEWSLHLAFYHVLNLCGTHHEVGLNIRELDEENKIKLINELVLFLRKKALLMKSELKSEL</sequence>
<keyword evidence="4" id="KW-1185">Reference proteome</keyword>